<keyword evidence="1" id="KW-0732">Signal</keyword>
<gene>
    <name evidence="2" type="ORF">Pla108_15520</name>
</gene>
<organism evidence="2 3">
    <name type="scientific">Botrimarina colliarenosi</name>
    <dbReference type="NCBI Taxonomy" id="2528001"/>
    <lineage>
        <taxon>Bacteria</taxon>
        <taxon>Pseudomonadati</taxon>
        <taxon>Planctomycetota</taxon>
        <taxon>Planctomycetia</taxon>
        <taxon>Pirellulales</taxon>
        <taxon>Lacipirellulaceae</taxon>
        <taxon>Botrimarina</taxon>
    </lineage>
</organism>
<name>A0A5C6ALT8_9BACT</name>
<dbReference type="OrthoDB" id="288775at2"/>
<dbReference type="AlphaFoldDB" id="A0A5C6ALT8"/>
<evidence type="ECO:0000313" key="3">
    <source>
        <dbReference type="Proteomes" id="UP000317421"/>
    </source>
</evidence>
<dbReference type="Proteomes" id="UP000317421">
    <property type="component" value="Unassembled WGS sequence"/>
</dbReference>
<reference evidence="2 3" key="1">
    <citation type="submission" date="2019-02" db="EMBL/GenBank/DDBJ databases">
        <title>Deep-cultivation of Planctomycetes and their phenomic and genomic characterization uncovers novel biology.</title>
        <authorList>
            <person name="Wiegand S."/>
            <person name="Jogler M."/>
            <person name="Boedeker C."/>
            <person name="Pinto D."/>
            <person name="Vollmers J."/>
            <person name="Rivas-Marin E."/>
            <person name="Kohn T."/>
            <person name="Peeters S.H."/>
            <person name="Heuer A."/>
            <person name="Rast P."/>
            <person name="Oberbeckmann S."/>
            <person name="Bunk B."/>
            <person name="Jeske O."/>
            <person name="Meyerdierks A."/>
            <person name="Storesund J.E."/>
            <person name="Kallscheuer N."/>
            <person name="Luecker S."/>
            <person name="Lage O.M."/>
            <person name="Pohl T."/>
            <person name="Merkel B.J."/>
            <person name="Hornburger P."/>
            <person name="Mueller R.-W."/>
            <person name="Bruemmer F."/>
            <person name="Labrenz M."/>
            <person name="Spormann A.M."/>
            <person name="Op Den Camp H."/>
            <person name="Overmann J."/>
            <person name="Amann R."/>
            <person name="Jetten M.S.M."/>
            <person name="Mascher T."/>
            <person name="Medema M.H."/>
            <person name="Devos D.P."/>
            <person name="Kaster A.-K."/>
            <person name="Ovreas L."/>
            <person name="Rohde M."/>
            <person name="Galperin M.Y."/>
            <person name="Jogler C."/>
        </authorList>
    </citation>
    <scope>NUCLEOTIDE SEQUENCE [LARGE SCALE GENOMIC DNA]</scope>
    <source>
        <strain evidence="2 3">Pla108</strain>
    </source>
</reference>
<protein>
    <submittedName>
        <fullName evidence="2">Uncharacterized protein</fullName>
    </submittedName>
</protein>
<feature type="chain" id="PRO_5023051350" evidence="1">
    <location>
        <begin position="24"/>
        <end position="175"/>
    </location>
</feature>
<evidence type="ECO:0000256" key="1">
    <source>
        <dbReference type="SAM" id="SignalP"/>
    </source>
</evidence>
<sequence precursor="true">MGRRTSIAGLTLAVLAAAAVADAQVNISFGGRNGGSISIGGGSGFRPGYRPNPYRPTVYPRPSRPVIVTDHEITRYNPWTGQIDTKNTQINDTAFDYGRDASQYNGTRRYVRRPVTDRFGNITGYEEGWVWNNSLTGQEHADLKVRQINNTGGTSETHVLRSVAPSARGNGTTQP</sequence>
<dbReference type="EMBL" id="SJPR01000001">
    <property type="protein sequence ID" value="TWU00600.1"/>
    <property type="molecule type" value="Genomic_DNA"/>
</dbReference>
<proteinExistence type="predicted"/>
<feature type="signal peptide" evidence="1">
    <location>
        <begin position="1"/>
        <end position="23"/>
    </location>
</feature>
<evidence type="ECO:0000313" key="2">
    <source>
        <dbReference type="EMBL" id="TWU00600.1"/>
    </source>
</evidence>
<comment type="caution">
    <text evidence="2">The sequence shown here is derived from an EMBL/GenBank/DDBJ whole genome shotgun (WGS) entry which is preliminary data.</text>
</comment>
<keyword evidence="3" id="KW-1185">Reference proteome</keyword>
<dbReference type="RefSeq" id="WP_146444253.1">
    <property type="nucleotide sequence ID" value="NZ_SJPR01000001.1"/>
</dbReference>
<accession>A0A5C6ALT8</accession>